<reference evidence="2" key="1">
    <citation type="journal article" date="2022" name="ISME J.">
        <title>Genetic and phylogenetic analysis of dissimilatory iodate-reducing bacteria identifies potential niches across the world's oceans.</title>
        <authorList>
            <person name="Reyes-Umana V."/>
            <person name="Henning Z."/>
            <person name="Lee K."/>
            <person name="Barnum T.P."/>
            <person name="Coates J.D."/>
        </authorList>
    </citation>
    <scope>NUCLEOTIDE SEQUENCE [LARGE SCALE GENOMIC DNA]</scope>
    <source>
        <strain evidence="2">IR12</strain>
    </source>
</reference>
<gene>
    <name evidence="1" type="ORF">I8J34_11690</name>
</gene>
<comment type="caution">
    <text evidence="1">The sequence shown here is derived from an EMBL/GenBank/DDBJ whole genome shotgun (WGS) entry which is preliminary data.</text>
</comment>
<accession>A0A944DNG2</accession>
<organism evidence="1 2">
    <name type="scientific">Denitromonas iodatirespirans</name>
    <dbReference type="NCBI Taxonomy" id="2795389"/>
    <lineage>
        <taxon>Bacteria</taxon>
        <taxon>Pseudomonadati</taxon>
        <taxon>Pseudomonadota</taxon>
        <taxon>Betaproteobacteria</taxon>
        <taxon>Rhodocyclales</taxon>
        <taxon>Zoogloeaceae</taxon>
        <taxon>Denitromonas</taxon>
    </lineage>
</organism>
<dbReference type="Proteomes" id="UP000694660">
    <property type="component" value="Unassembled WGS sequence"/>
</dbReference>
<proteinExistence type="predicted"/>
<name>A0A944DNG2_DENI1</name>
<dbReference type="RefSeq" id="WP_214361589.1">
    <property type="nucleotide sequence ID" value="NZ_JAEKFT010000011.1"/>
</dbReference>
<sequence>MAFVFEELDFQHTPLGDISLRRRAEPRLAGRIVYEVKLNDDFLMSSLFTESEIQLARLGLAPLSGALDVVVGGLGLGYTAITALENPAVRSLRVIDVMQPVIDWHRQGRVPLGEALVADPRTTLMQADFFAVAASPDGSFDPAAPEAKVHAVLLDIDHSPRHWLNPGNQAFYGETGFRHLAAKIHPGGVFAVWSNDPPDADFTRLLGSVFVDPQTHVVPFPNPYTGGESSCTVYVARTPAG</sequence>
<dbReference type="AlphaFoldDB" id="A0A944DNG2"/>
<evidence type="ECO:0000313" key="2">
    <source>
        <dbReference type="Proteomes" id="UP000694660"/>
    </source>
</evidence>
<protein>
    <recommendedName>
        <fullName evidence="3">Spermidine synthase</fullName>
    </recommendedName>
</protein>
<evidence type="ECO:0008006" key="3">
    <source>
        <dbReference type="Google" id="ProtNLM"/>
    </source>
</evidence>
<evidence type="ECO:0000313" key="1">
    <source>
        <dbReference type="EMBL" id="MBT0961834.1"/>
    </source>
</evidence>
<dbReference type="Gene3D" id="3.40.50.150">
    <property type="entry name" value="Vaccinia Virus protein VP39"/>
    <property type="match status" value="1"/>
</dbReference>
<dbReference type="EMBL" id="JAEKFT010000011">
    <property type="protein sequence ID" value="MBT0961834.1"/>
    <property type="molecule type" value="Genomic_DNA"/>
</dbReference>
<dbReference type="InterPro" id="IPR029063">
    <property type="entry name" value="SAM-dependent_MTases_sf"/>
</dbReference>
<keyword evidence="2" id="KW-1185">Reference proteome</keyword>
<dbReference type="SUPFAM" id="SSF53335">
    <property type="entry name" value="S-adenosyl-L-methionine-dependent methyltransferases"/>
    <property type="match status" value="1"/>
</dbReference>